<dbReference type="SMART" id="SM00062">
    <property type="entry name" value="PBPb"/>
    <property type="match status" value="1"/>
</dbReference>
<feature type="compositionally biased region" description="Gly residues" evidence="4">
    <location>
        <begin position="32"/>
        <end position="41"/>
    </location>
</feature>
<dbReference type="PANTHER" id="PTHR30024:SF47">
    <property type="entry name" value="TAURINE-BINDING PERIPLASMIC PROTEIN"/>
    <property type="match status" value="1"/>
</dbReference>
<feature type="domain" description="Solute-binding protein family 3/N-terminal" evidence="6">
    <location>
        <begin position="44"/>
        <end position="267"/>
    </location>
</feature>
<dbReference type="AlphaFoldDB" id="A0A7W2D6U1"/>
<dbReference type="InterPro" id="IPR001638">
    <property type="entry name" value="Solute-binding_3/MltF_N"/>
</dbReference>
<evidence type="ECO:0000256" key="3">
    <source>
        <dbReference type="ARBA" id="ARBA00022729"/>
    </source>
</evidence>
<evidence type="ECO:0000313" key="8">
    <source>
        <dbReference type="Proteomes" id="UP000586976"/>
    </source>
</evidence>
<gene>
    <name evidence="7" type="ORF">H1V43_31540</name>
</gene>
<dbReference type="SUPFAM" id="SSF53850">
    <property type="entry name" value="Periplasmic binding protein-like II"/>
    <property type="match status" value="1"/>
</dbReference>
<dbReference type="Proteomes" id="UP000586976">
    <property type="component" value="Unassembled WGS sequence"/>
</dbReference>
<dbReference type="Pfam" id="PF09084">
    <property type="entry name" value="NMT1"/>
    <property type="match status" value="1"/>
</dbReference>
<feature type="signal peptide" evidence="5">
    <location>
        <begin position="1"/>
        <end position="19"/>
    </location>
</feature>
<evidence type="ECO:0000256" key="2">
    <source>
        <dbReference type="ARBA" id="ARBA00010742"/>
    </source>
</evidence>
<evidence type="ECO:0000256" key="4">
    <source>
        <dbReference type="SAM" id="MobiDB-lite"/>
    </source>
</evidence>
<dbReference type="PROSITE" id="PS51257">
    <property type="entry name" value="PROKAR_LIPOPROTEIN"/>
    <property type="match status" value="1"/>
</dbReference>
<dbReference type="InterPro" id="IPR015168">
    <property type="entry name" value="SsuA/THI5"/>
</dbReference>
<evidence type="ECO:0000259" key="6">
    <source>
        <dbReference type="SMART" id="SM00062"/>
    </source>
</evidence>
<accession>A0A7W2D6U1</accession>
<dbReference type="RefSeq" id="WP_181867250.1">
    <property type="nucleotide sequence ID" value="NZ_JACEQY010000047.1"/>
</dbReference>
<keyword evidence="8" id="KW-1185">Reference proteome</keyword>
<evidence type="ECO:0000313" key="7">
    <source>
        <dbReference type="EMBL" id="MBA4865797.1"/>
    </source>
</evidence>
<dbReference type="EMBL" id="JACEQY010000047">
    <property type="protein sequence ID" value="MBA4865797.1"/>
    <property type="molecule type" value="Genomic_DNA"/>
</dbReference>
<protein>
    <submittedName>
        <fullName evidence="7">ABC transporter substrate-binding protein</fullName>
    </submittedName>
</protein>
<feature type="compositionally biased region" description="Low complexity" evidence="4">
    <location>
        <begin position="21"/>
        <end position="31"/>
    </location>
</feature>
<keyword evidence="3 5" id="KW-0732">Signal</keyword>
<dbReference type="PANTHER" id="PTHR30024">
    <property type="entry name" value="ALIPHATIC SULFONATES-BINDING PROTEIN-RELATED"/>
    <property type="match status" value="1"/>
</dbReference>
<organism evidence="7 8">
    <name type="scientific">Streptomyces himalayensis subsp. aureolus</name>
    <dbReference type="NCBI Taxonomy" id="2758039"/>
    <lineage>
        <taxon>Bacteria</taxon>
        <taxon>Bacillati</taxon>
        <taxon>Actinomycetota</taxon>
        <taxon>Actinomycetes</taxon>
        <taxon>Kitasatosporales</taxon>
        <taxon>Streptomycetaceae</taxon>
        <taxon>Streptomyces</taxon>
        <taxon>Streptomyces himalayensis</taxon>
    </lineage>
</organism>
<comment type="similarity">
    <text evidence="2">Belongs to the bacterial solute-binding protein SsuA/TauA family.</text>
</comment>
<reference evidence="7 8" key="1">
    <citation type="submission" date="2020-07" db="EMBL/GenBank/DDBJ databases">
        <title>Streptomyces isolated from Indian soil.</title>
        <authorList>
            <person name="Mandal S."/>
            <person name="Maiti P.K."/>
        </authorList>
    </citation>
    <scope>NUCLEOTIDE SEQUENCE [LARGE SCALE GENOMIC DNA]</scope>
    <source>
        <strain evidence="7 8">PSKA54</strain>
    </source>
</reference>
<comment type="caution">
    <text evidence="7">The sequence shown here is derived from an EMBL/GenBank/DDBJ whole genome shotgun (WGS) entry which is preliminary data.</text>
</comment>
<dbReference type="GO" id="GO:0042597">
    <property type="term" value="C:periplasmic space"/>
    <property type="evidence" value="ECO:0007669"/>
    <property type="project" value="UniProtKB-SubCell"/>
</dbReference>
<sequence>MRRLLIGLAVGAFLAAATACGSSESPRSSGASGSGKESGGGTTTVKVGVIPIVDVAPLYLGQEKGFYSKRGLKLELTLAQGGAAIVPGVVSGQFQFGFSNMTSLMIAQTNNMPVKAVANGAASTGVEGEDFGALTVKRGSAIKTAKDLEGKKVALNTLKNINETAVRESVRKAGGDPDKVKFVELAFDQMPAALDKGQIDAAMVVEPALATIKGQGGSEIASPFMDVAKGLTVAMYFTSRQYTQQNPELVKKFQEATAESLAYASEHPDEVREIVTTYTKIPAATLEKVTLPTWPAEPNRASIEALAALGEKDDLFKSTPDLDKLLP</sequence>
<evidence type="ECO:0000256" key="5">
    <source>
        <dbReference type="SAM" id="SignalP"/>
    </source>
</evidence>
<comment type="subcellular location">
    <subcellularLocation>
        <location evidence="1">Periplasm</location>
    </subcellularLocation>
</comment>
<feature type="chain" id="PRO_5039326470" evidence="5">
    <location>
        <begin position="20"/>
        <end position="327"/>
    </location>
</feature>
<evidence type="ECO:0000256" key="1">
    <source>
        <dbReference type="ARBA" id="ARBA00004418"/>
    </source>
</evidence>
<proteinExistence type="inferred from homology"/>
<feature type="region of interest" description="Disordered" evidence="4">
    <location>
        <begin position="21"/>
        <end position="41"/>
    </location>
</feature>
<dbReference type="Gene3D" id="3.40.190.10">
    <property type="entry name" value="Periplasmic binding protein-like II"/>
    <property type="match status" value="2"/>
</dbReference>
<name>A0A7W2D6U1_9ACTN</name>